<organism evidence="6 7">
    <name type="scientific">Hominibacterium faecale</name>
    <dbReference type="NCBI Taxonomy" id="2839743"/>
    <lineage>
        <taxon>Bacteria</taxon>
        <taxon>Bacillati</taxon>
        <taxon>Bacillota</taxon>
        <taxon>Clostridia</taxon>
        <taxon>Peptostreptococcales</taxon>
        <taxon>Anaerovoracaceae</taxon>
        <taxon>Hominibacterium</taxon>
    </lineage>
</organism>
<protein>
    <recommendedName>
        <fullName evidence="4">Sporulation initiation inhibitor protein Soj</fullName>
    </recommendedName>
</protein>
<dbReference type="InterPro" id="IPR050678">
    <property type="entry name" value="DNA_Partitioning_ATPase"/>
</dbReference>
<dbReference type="PANTHER" id="PTHR13696:SF99">
    <property type="entry name" value="COBYRINIC ACID AC-DIAMIDE SYNTHASE"/>
    <property type="match status" value="1"/>
</dbReference>
<keyword evidence="7" id="KW-1185">Reference proteome</keyword>
<dbReference type="InterPro" id="IPR025669">
    <property type="entry name" value="AAA_dom"/>
</dbReference>
<feature type="domain" description="AAA" evidence="5">
    <location>
        <begin position="2"/>
        <end position="185"/>
    </location>
</feature>
<comment type="subunit">
    <text evidence="3">Dimerizes in the presence of ATP but not ADP; ATP-binding is required for double-stranded (ds)DNA-binding. Interacts with DnaA.</text>
</comment>
<comment type="caution">
    <text evidence="6">The sequence shown here is derived from an EMBL/GenBank/DDBJ whole genome shotgun (WGS) entry which is preliminary data.</text>
</comment>
<dbReference type="FunFam" id="3.40.50.300:FF:000285">
    <property type="entry name" value="Sporulation initiation inhibitor Soj"/>
    <property type="match status" value="1"/>
</dbReference>
<gene>
    <name evidence="6" type="ORF">OBO34_11065</name>
</gene>
<dbReference type="Proteomes" id="UP001065549">
    <property type="component" value="Unassembled WGS sequence"/>
</dbReference>
<dbReference type="Gene3D" id="3.40.50.300">
    <property type="entry name" value="P-loop containing nucleotide triphosphate hydrolases"/>
    <property type="match status" value="1"/>
</dbReference>
<evidence type="ECO:0000313" key="6">
    <source>
        <dbReference type="EMBL" id="MCU7378895.1"/>
    </source>
</evidence>
<reference evidence="6" key="1">
    <citation type="submission" date="2022-09" db="EMBL/GenBank/DDBJ databases">
        <title>Culturomic study of gut microbiota in children with autism spectrum disorder.</title>
        <authorList>
            <person name="Efimov B.A."/>
            <person name="Chaplin A.V."/>
            <person name="Sokolova S.R."/>
            <person name="Pikina A.P."/>
            <person name="Korzhanova M."/>
            <person name="Belova V."/>
            <person name="Korostin D."/>
        </authorList>
    </citation>
    <scope>NUCLEOTIDE SEQUENCE</scope>
    <source>
        <strain evidence="6">ASD5510</strain>
    </source>
</reference>
<evidence type="ECO:0000256" key="3">
    <source>
        <dbReference type="ARBA" id="ARBA00062323"/>
    </source>
</evidence>
<accession>A0A9J6QV26</accession>
<evidence type="ECO:0000313" key="7">
    <source>
        <dbReference type="Proteomes" id="UP001065549"/>
    </source>
</evidence>
<sequence>MAKVIAVANQKGGVGKTATAISMGAALVEKGYKVLLVDVDDSGNPSLSKCLGAEAPEASLVDLMLMAFLNRDISKELNHVILTHEEGMDFIAAENKLAGVTDMLSAGTDDYEKKTVLKRIIDEVRKQYDFIILDAAPALNIMSINVLTAADEVIITTQPQGAAEEGIGELISSAGEVRKHSNPNLIVKGLLITMLDARTNYNKSKATEMTDGYTELGMKVFHTRIPRAVAAEECVEKKISILKYDPKSKVTAAYRAFVDEYLRYNK</sequence>
<dbReference type="EMBL" id="JAOSHN010000004">
    <property type="protein sequence ID" value="MCU7378895.1"/>
    <property type="molecule type" value="Genomic_DNA"/>
</dbReference>
<evidence type="ECO:0000256" key="1">
    <source>
        <dbReference type="ARBA" id="ARBA00006976"/>
    </source>
</evidence>
<dbReference type="PANTHER" id="PTHR13696">
    <property type="entry name" value="P-LOOP CONTAINING NUCLEOSIDE TRIPHOSPHATE HYDROLASE"/>
    <property type="match status" value="1"/>
</dbReference>
<comment type="catalytic activity">
    <reaction evidence="2">
        <text>ATP + H2O = ADP + phosphate + H(+)</text>
        <dbReference type="Rhea" id="RHEA:13065"/>
        <dbReference type="ChEBI" id="CHEBI:15377"/>
        <dbReference type="ChEBI" id="CHEBI:15378"/>
        <dbReference type="ChEBI" id="CHEBI:30616"/>
        <dbReference type="ChEBI" id="CHEBI:43474"/>
        <dbReference type="ChEBI" id="CHEBI:456216"/>
    </reaction>
</comment>
<name>A0A9J6QV26_9FIRM</name>
<proteinExistence type="inferred from homology"/>
<evidence type="ECO:0000259" key="5">
    <source>
        <dbReference type="Pfam" id="PF13614"/>
    </source>
</evidence>
<dbReference type="InterPro" id="IPR027417">
    <property type="entry name" value="P-loop_NTPase"/>
</dbReference>
<dbReference type="CDD" id="cd02042">
    <property type="entry name" value="ParAB_family"/>
    <property type="match status" value="1"/>
</dbReference>
<dbReference type="AlphaFoldDB" id="A0A9J6QV26"/>
<evidence type="ECO:0000256" key="4">
    <source>
        <dbReference type="ARBA" id="ARBA00071824"/>
    </source>
</evidence>
<comment type="similarity">
    <text evidence="1">Belongs to the ParA family.</text>
</comment>
<evidence type="ECO:0000256" key="2">
    <source>
        <dbReference type="ARBA" id="ARBA00049360"/>
    </source>
</evidence>
<dbReference type="RefSeq" id="WP_269478507.1">
    <property type="nucleotide sequence ID" value="NZ_JAOSHN010000004.1"/>
</dbReference>
<dbReference type="SUPFAM" id="SSF52540">
    <property type="entry name" value="P-loop containing nucleoside triphosphate hydrolases"/>
    <property type="match status" value="1"/>
</dbReference>
<dbReference type="Pfam" id="PF13614">
    <property type="entry name" value="AAA_31"/>
    <property type="match status" value="1"/>
</dbReference>